<accession>A0A5J9T2J3</accession>
<dbReference type="AlphaFoldDB" id="A0A5J9T2J3"/>
<feature type="chain" id="PRO_5023838436" evidence="1">
    <location>
        <begin position="16"/>
        <end position="233"/>
    </location>
</feature>
<evidence type="ECO:0000313" key="2">
    <source>
        <dbReference type="EMBL" id="TVU05555.1"/>
    </source>
</evidence>
<feature type="signal peptide" evidence="1">
    <location>
        <begin position="1"/>
        <end position="15"/>
    </location>
</feature>
<comment type="caution">
    <text evidence="2">The sequence shown here is derived from an EMBL/GenBank/DDBJ whole genome shotgun (WGS) entry which is preliminary data.</text>
</comment>
<name>A0A5J9T2J3_9POAL</name>
<dbReference type="EMBL" id="RWGY01000051">
    <property type="protein sequence ID" value="TVU05555.1"/>
    <property type="molecule type" value="Genomic_DNA"/>
</dbReference>
<sequence>MFPAATVFFLDTLLGLEFEEARKAGLPECSDEYRWTSGGRWPSPTSSAGPGVPSPSCVASIVPVKNTLNVFREHLDAVCSHVLLNELLRQYGLRRTVENPLRFLLTRLRGVSSNRWSSPILRERMRFEMPRELDRGRPSPLHCSEPPTRCRRAKPRCGWVGELLRRWSWVEARLAGDGTPWWWRIGSRRQASGRSSARQHGLSVVVEVVSVQGWVAKGAEEGDEGNLGNTENT</sequence>
<evidence type="ECO:0000256" key="1">
    <source>
        <dbReference type="SAM" id="SignalP"/>
    </source>
</evidence>
<dbReference type="Proteomes" id="UP000324897">
    <property type="component" value="Unassembled WGS sequence"/>
</dbReference>
<reference evidence="2 3" key="1">
    <citation type="journal article" date="2019" name="Sci. Rep.">
        <title>A high-quality genome of Eragrostis curvula grass provides insights into Poaceae evolution and supports new strategies to enhance forage quality.</title>
        <authorList>
            <person name="Carballo J."/>
            <person name="Santos B.A.C.M."/>
            <person name="Zappacosta D."/>
            <person name="Garbus I."/>
            <person name="Selva J.P."/>
            <person name="Gallo C.A."/>
            <person name="Diaz A."/>
            <person name="Albertini E."/>
            <person name="Caccamo M."/>
            <person name="Echenique V."/>
        </authorList>
    </citation>
    <scope>NUCLEOTIDE SEQUENCE [LARGE SCALE GENOMIC DNA]</scope>
    <source>
        <strain evidence="3">cv. Victoria</strain>
        <tissue evidence="2">Leaf</tissue>
    </source>
</reference>
<gene>
    <name evidence="2" type="ORF">EJB05_48721</name>
</gene>
<keyword evidence="1" id="KW-0732">Signal</keyword>
<dbReference type="Gramene" id="TVU05555">
    <property type="protein sequence ID" value="TVU05555"/>
    <property type="gene ID" value="EJB05_48721"/>
</dbReference>
<evidence type="ECO:0000313" key="3">
    <source>
        <dbReference type="Proteomes" id="UP000324897"/>
    </source>
</evidence>
<proteinExistence type="predicted"/>
<keyword evidence="3" id="KW-1185">Reference proteome</keyword>
<protein>
    <submittedName>
        <fullName evidence="2">Uncharacterized protein</fullName>
    </submittedName>
</protein>
<organism evidence="2 3">
    <name type="scientific">Eragrostis curvula</name>
    <name type="common">weeping love grass</name>
    <dbReference type="NCBI Taxonomy" id="38414"/>
    <lineage>
        <taxon>Eukaryota</taxon>
        <taxon>Viridiplantae</taxon>
        <taxon>Streptophyta</taxon>
        <taxon>Embryophyta</taxon>
        <taxon>Tracheophyta</taxon>
        <taxon>Spermatophyta</taxon>
        <taxon>Magnoliopsida</taxon>
        <taxon>Liliopsida</taxon>
        <taxon>Poales</taxon>
        <taxon>Poaceae</taxon>
        <taxon>PACMAD clade</taxon>
        <taxon>Chloridoideae</taxon>
        <taxon>Eragrostideae</taxon>
        <taxon>Eragrostidinae</taxon>
        <taxon>Eragrostis</taxon>
    </lineage>
</organism>